<name>A0ABP1PPB9_9HEXA</name>
<proteinExistence type="predicted"/>
<evidence type="ECO:0000256" key="2">
    <source>
        <dbReference type="SAM" id="SignalP"/>
    </source>
</evidence>
<feature type="signal peptide" evidence="2">
    <location>
        <begin position="1"/>
        <end position="17"/>
    </location>
</feature>
<protein>
    <submittedName>
        <fullName evidence="3">Uncharacterized protein</fullName>
    </submittedName>
</protein>
<comment type="caution">
    <text evidence="3">The sequence shown here is derived from an EMBL/GenBank/DDBJ whole genome shotgun (WGS) entry which is preliminary data.</text>
</comment>
<evidence type="ECO:0000256" key="1">
    <source>
        <dbReference type="SAM" id="MobiDB-lite"/>
    </source>
</evidence>
<accession>A0ABP1PPB9</accession>
<feature type="compositionally biased region" description="Basic and acidic residues" evidence="1">
    <location>
        <begin position="210"/>
        <end position="224"/>
    </location>
</feature>
<sequence>MRTVLVLFFLAVGAANSAILDSKQKTDWDDEDSMILPPSKPSSLPSKDADKDDKRTPIISIIPLEKDNAEETTEDVLKTLNESSSVSQSKEPTSQEQQDNSSAGSVEDNTSTEPKAAVVELRRVPLTFEIISLLQPDTENKAGQKPTGFFPGQSGETLYKSKLLGHMGEHEQQGSSEETSTPTTTAEDKGDSGDQSIPPMPLSYMIPPRQDAEVFWREYPHDSTTENSGSIDKEDYGYSSSVSTDSEAPMLTTEAPFIRIDPIWETLSSLQKAKRQSIEESESDGGEQVEMTTVGTPDIPESTPLQETETTSPSIENESLYQEITPPSPINEEFAWNNQNQAILPTPGQPETIDYQPEAQPLPFRRNSPSLMDQYYSDYRPQPNQFPSMPMMSPEPVMYPSQKPRRPLYIQSDSYWPQKYFDGYGDRNLNNIDYPFIRYNDNYRPRSNMIPPLSPLLNTIQDERPIRVGGYDDDDEFAFGNYHNPNHYSYSYLPTPTPYVMNRRSNIRYQPYYPSPAPVMDDRSMYAPLYPYQFRRVHRQPQYYY</sequence>
<reference evidence="3 4" key="1">
    <citation type="submission" date="2024-08" db="EMBL/GenBank/DDBJ databases">
        <authorList>
            <person name="Cucini C."/>
            <person name="Frati F."/>
        </authorList>
    </citation>
    <scope>NUCLEOTIDE SEQUENCE [LARGE SCALE GENOMIC DNA]</scope>
</reference>
<feature type="region of interest" description="Disordered" evidence="1">
    <location>
        <begin position="269"/>
        <end position="319"/>
    </location>
</feature>
<gene>
    <name evidence="3" type="ORF">ODALV1_LOCUS2162</name>
</gene>
<organism evidence="3 4">
    <name type="scientific">Orchesella dallaii</name>
    <dbReference type="NCBI Taxonomy" id="48710"/>
    <lineage>
        <taxon>Eukaryota</taxon>
        <taxon>Metazoa</taxon>
        <taxon>Ecdysozoa</taxon>
        <taxon>Arthropoda</taxon>
        <taxon>Hexapoda</taxon>
        <taxon>Collembola</taxon>
        <taxon>Entomobryomorpha</taxon>
        <taxon>Entomobryoidea</taxon>
        <taxon>Orchesellidae</taxon>
        <taxon>Orchesellinae</taxon>
        <taxon>Orchesella</taxon>
    </lineage>
</organism>
<feature type="compositionally biased region" description="Basic and acidic residues" evidence="1">
    <location>
        <begin position="47"/>
        <end position="56"/>
    </location>
</feature>
<dbReference type="Proteomes" id="UP001642540">
    <property type="component" value="Unassembled WGS sequence"/>
</dbReference>
<feature type="region of interest" description="Disordered" evidence="1">
    <location>
        <begin position="134"/>
        <end position="247"/>
    </location>
</feature>
<evidence type="ECO:0000313" key="3">
    <source>
        <dbReference type="EMBL" id="CAL8072422.1"/>
    </source>
</evidence>
<feature type="compositionally biased region" description="Polar residues" evidence="1">
    <location>
        <begin position="80"/>
        <end position="113"/>
    </location>
</feature>
<feature type="region of interest" description="Disordered" evidence="1">
    <location>
        <begin position="22"/>
        <end position="113"/>
    </location>
</feature>
<dbReference type="EMBL" id="CAXLJM020000007">
    <property type="protein sequence ID" value="CAL8072422.1"/>
    <property type="molecule type" value="Genomic_DNA"/>
</dbReference>
<feature type="chain" id="PRO_5045470366" evidence="2">
    <location>
        <begin position="18"/>
        <end position="545"/>
    </location>
</feature>
<evidence type="ECO:0000313" key="4">
    <source>
        <dbReference type="Proteomes" id="UP001642540"/>
    </source>
</evidence>
<feature type="compositionally biased region" description="Polar residues" evidence="1">
    <location>
        <begin position="303"/>
        <end position="319"/>
    </location>
</feature>
<keyword evidence="2" id="KW-0732">Signal</keyword>
<feature type="compositionally biased region" description="Low complexity" evidence="1">
    <location>
        <begin position="175"/>
        <end position="185"/>
    </location>
</feature>
<keyword evidence="4" id="KW-1185">Reference proteome</keyword>